<dbReference type="AlphaFoldDB" id="A0AAF0Y817"/>
<dbReference type="EMBL" id="CP086717">
    <property type="protein sequence ID" value="WOO81775.1"/>
    <property type="molecule type" value="Genomic_DNA"/>
</dbReference>
<protein>
    <submittedName>
        <fullName evidence="1">Uncharacterized protein</fullName>
    </submittedName>
</protein>
<accession>A0AAF0Y817</accession>
<name>A0AAF0Y817_9TREE</name>
<proteinExistence type="predicted"/>
<evidence type="ECO:0000313" key="1">
    <source>
        <dbReference type="EMBL" id="WOO81775.1"/>
    </source>
</evidence>
<dbReference type="RefSeq" id="XP_062627807.1">
    <property type="nucleotide sequence ID" value="XM_062771823.1"/>
</dbReference>
<dbReference type="Proteomes" id="UP000827549">
    <property type="component" value="Chromosome 4"/>
</dbReference>
<organism evidence="1 2">
    <name type="scientific">Vanrija pseudolonga</name>
    <dbReference type="NCBI Taxonomy" id="143232"/>
    <lineage>
        <taxon>Eukaryota</taxon>
        <taxon>Fungi</taxon>
        <taxon>Dikarya</taxon>
        <taxon>Basidiomycota</taxon>
        <taxon>Agaricomycotina</taxon>
        <taxon>Tremellomycetes</taxon>
        <taxon>Trichosporonales</taxon>
        <taxon>Trichosporonaceae</taxon>
        <taxon>Vanrija</taxon>
    </lineage>
</organism>
<dbReference type="GeneID" id="87808525"/>
<evidence type="ECO:0000313" key="2">
    <source>
        <dbReference type="Proteomes" id="UP000827549"/>
    </source>
</evidence>
<gene>
    <name evidence="1" type="ORF">LOC62_04G005296</name>
</gene>
<keyword evidence="2" id="KW-1185">Reference proteome</keyword>
<reference evidence="1" key="1">
    <citation type="submission" date="2023-10" db="EMBL/GenBank/DDBJ databases">
        <authorList>
            <person name="Noh H."/>
        </authorList>
    </citation>
    <scope>NUCLEOTIDE SEQUENCE</scope>
    <source>
        <strain evidence="1">DUCC4014</strain>
    </source>
</reference>
<sequence>MTVTIDHEGFPHIVELILSHASLGTRAAFSATCKKHREDMKDTLRLVRLRYGGNAAVPGFADSSNSPVPCIPTMVSVIDLSGYFWNYSGRKRVRRAFNCTFSRLAVIRRIPPTEEPSQNPGNRSHVRLRNVPTLVDYIDLDRLPEWWSKKPELVLHACLNRHILHLRWPDDGVPKFPGLRFMLASSSLERVIVLWPRRLGPVTTPRPGLTWFLHATVRNGAKRWTIVGPESLKQFSPDHCRYISHETWWEELGSQKADVGEWVED</sequence>